<accession>A0A4U0QKI3</accession>
<gene>
    <name evidence="1" type="ORF">FA740_15150</name>
</gene>
<sequence length="152" mass="16440">MKRELTGGHVLAITLAAFGTIIGVNLVMAANAISSFPGVETASPYVASQHFQADRAAQQQLGWQADLTLVEGRLALHLTDAQGQGVAPRTLQLMLRRPTHQASDQQPRLNPEGPGRWTARVDLAPGNWNADLIAEAHDGTGYRLRLPLHVRP</sequence>
<reference evidence="1 2" key="1">
    <citation type="submission" date="2019-04" db="EMBL/GenBank/DDBJ databases">
        <authorList>
            <person name="Li J."/>
        </authorList>
    </citation>
    <scope>NUCLEOTIDE SEQUENCE [LARGE SCALE GENOMIC DNA]</scope>
    <source>
        <strain evidence="1 2">CCTCC AB2016182</strain>
    </source>
</reference>
<dbReference type="OrthoDB" id="1495896at2"/>
<proteinExistence type="predicted"/>
<protein>
    <submittedName>
        <fullName evidence="1">Nitrogen fixation protein FixH</fullName>
    </submittedName>
</protein>
<dbReference type="AlphaFoldDB" id="A0A4U0QKI3"/>
<comment type="caution">
    <text evidence="1">The sequence shown here is derived from an EMBL/GenBank/DDBJ whole genome shotgun (WGS) entry which is preliminary data.</text>
</comment>
<dbReference type="RefSeq" id="WP_136857636.1">
    <property type="nucleotide sequence ID" value="NZ_SUNH01000023.1"/>
</dbReference>
<keyword evidence="2" id="KW-1185">Reference proteome</keyword>
<dbReference type="Proteomes" id="UP000306223">
    <property type="component" value="Unassembled WGS sequence"/>
</dbReference>
<organism evidence="1 2">
    <name type="scientific">Paracoccus hibiscisoli</name>
    <dbReference type="NCBI Taxonomy" id="2023261"/>
    <lineage>
        <taxon>Bacteria</taxon>
        <taxon>Pseudomonadati</taxon>
        <taxon>Pseudomonadota</taxon>
        <taxon>Alphaproteobacteria</taxon>
        <taxon>Rhodobacterales</taxon>
        <taxon>Paracoccaceae</taxon>
        <taxon>Paracoccus</taxon>
    </lineage>
</organism>
<evidence type="ECO:0000313" key="1">
    <source>
        <dbReference type="EMBL" id="TJZ82247.1"/>
    </source>
</evidence>
<name>A0A4U0QKI3_9RHOB</name>
<dbReference type="InterPro" id="IPR008620">
    <property type="entry name" value="FixH"/>
</dbReference>
<dbReference type="EMBL" id="SUNH01000023">
    <property type="protein sequence ID" value="TJZ82247.1"/>
    <property type="molecule type" value="Genomic_DNA"/>
</dbReference>
<dbReference type="PIRSF" id="PIRSF011386">
    <property type="entry name" value="FixH"/>
    <property type="match status" value="1"/>
</dbReference>
<dbReference type="Pfam" id="PF05751">
    <property type="entry name" value="FixH"/>
    <property type="match status" value="1"/>
</dbReference>
<evidence type="ECO:0000313" key="2">
    <source>
        <dbReference type="Proteomes" id="UP000306223"/>
    </source>
</evidence>
<dbReference type="InterPro" id="IPR018037">
    <property type="entry name" value="FixH_proteobacterial"/>
</dbReference>